<proteinExistence type="predicted"/>
<dbReference type="SUPFAM" id="SSF55874">
    <property type="entry name" value="ATPase domain of HSP90 chaperone/DNA topoisomerase II/histidine kinase"/>
    <property type="match status" value="1"/>
</dbReference>
<keyword evidence="1" id="KW-0418">Kinase</keyword>
<dbReference type="Pfam" id="PF13589">
    <property type="entry name" value="HATPase_c_3"/>
    <property type="match status" value="1"/>
</dbReference>
<dbReference type="Gene3D" id="3.30.565.10">
    <property type="entry name" value="Histidine kinase-like ATPase, C-terminal domain"/>
    <property type="match status" value="1"/>
</dbReference>
<reference evidence="1 2" key="1">
    <citation type="submission" date="2016-10" db="EMBL/GenBank/DDBJ databases">
        <authorList>
            <person name="de Groot N.N."/>
        </authorList>
    </citation>
    <scope>NUCLEOTIDE SEQUENCE [LARGE SCALE GENOMIC DNA]</scope>
    <source>
        <strain evidence="1 2">DSM 22274</strain>
    </source>
</reference>
<organism evidence="1 2">
    <name type="scientific">Arthrobacter alpinus</name>
    <dbReference type="NCBI Taxonomy" id="656366"/>
    <lineage>
        <taxon>Bacteria</taxon>
        <taxon>Bacillati</taxon>
        <taxon>Actinomycetota</taxon>
        <taxon>Actinomycetes</taxon>
        <taxon>Micrococcales</taxon>
        <taxon>Micrococcaceae</taxon>
        <taxon>Arthrobacter</taxon>
    </lineage>
</organism>
<accession>A0A1H5PBJ2</accession>
<evidence type="ECO:0000313" key="1">
    <source>
        <dbReference type="EMBL" id="SEF11080.1"/>
    </source>
</evidence>
<dbReference type="Proteomes" id="UP000182725">
    <property type="component" value="Unassembled WGS sequence"/>
</dbReference>
<dbReference type="AlphaFoldDB" id="A0A1H5PBJ2"/>
<dbReference type="InterPro" id="IPR036890">
    <property type="entry name" value="HATPase_C_sf"/>
</dbReference>
<gene>
    <name evidence="1" type="ORF">SAMN04489740_4066</name>
</gene>
<dbReference type="GO" id="GO:0016301">
    <property type="term" value="F:kinase activity"/>
    <property type="evidence" value="ECO:0007669"/>
    <property type="project" value="UniProtKB-KW"/>
</dbReference>
<dbReference type="RefSeq" id="WP_074713516.1">
    <property type="nucleotide sequence ID" value="NZ_FNTV01000002.1"/>
</dbReference>
<name>A0A1H5PBJ2_9MICC</name>
<dbReference type="EMBL" id="FNTV01000002">
    <property type="protein sequence ID" value="SEF11080.1"/>
    <property type="molecule type" value="Genomic_DNA"/>
</dbReference>
<protein>
    <submittedName>
        <fullName evidence="1">Histidine kinase-, DNA gyrase B-, and HSP90-like ATPase</fullName>
    </submittedName>
</protein>
<evidence type="ECO:0000313" key="2">
    <source>
        <dbReference type="Proteomes" id="UP000182725"/>
    </source>
</evidence>
<sequence>MGKFEVVAGEHLLENFIGKPVKGLTELIWNALDADADTVRVHLVENDIGGFSGVIVEDDGLGMSADGAISAFKHVGESWKRRPGARTEKHKRSVHGEQGRGRYAAFGLGEHVVWSSVADGVTGRREKTAITGRSSDLRHFDIDDSVPSTDETGTKVEVFNLTKEAERDLLKDEEMRNKLLITFAMHLQTYPSIHLSWKGAKLTPEDAQLDCSDIELNLPEDLVGAVSVTCIEWDLKNVPRQIFLCDADGSVIADIPARFHAPGAEFTAYIKWDGFRDNLQDALIDEDGESDAATIISAAKVGLKKHLARRTLEQERRIVSEWQTDEVYPYKGAPTNAVEKAERQAFNIVALTAARVVNDTKSVKAKKLSLRLIKEALEASPGSLHRVLEEVLNLPDDRVQELQLLLERTPLASMISSSKQIADRLDFLKGLDSLLFDKEPRKTTLERTQLHRILAVETWIFGEEWAKTGDDERLVDVAKKHLSYLGEDVELGAGDPIKREDGRDGIPDLVLARSLETDQDMHEMLIVELKRPSHKLKSDDVDQLRSYATAMVSDERFAQPNINWHFWLVGNSTNEGVDLQREQINFPFGVVTKNAKFTIWVKTWAEVLNSANHRHKFLRNALNLVPEHDAGIDYLRKKHEEYLPKVLLQDVSSNVKDTTSEEKIDESEKNLKSA</sequence>
<keyword evidence="1" id="KW-0808">Transferase</keyword>